<feature type="region of interest" description="Disordered" evidence="1">
    <location>
        <begin position="441"/>
        <end position="476"/>
    </location>
</feature>
<dbReference type="EMBL" id="MHRP01000013">
    <property type="protein sequence ID" value="OHA27412.1"/>
    <property type="molecule type" value="Genomic_DNA"/>
</dbReference>
<gene>
    <name evidence="2" type="ORF">A3D56_03920</name>
</gene>
<organism evidence="2 3">
    <name type="scientific">Candidatus Taylorbacteria bacterium RIFCSPHIGHO2_02_FULL_45_35</name>
    <dbReference type="NCBI Taxonomy" id="1802311"/>
    <lineage>
        <taxon>Bacteria</taxon>
        <taxon>Candidatus Tayloriibacteriota</taxon>
    </lineage>
</organism>
<evidence type="ECO:0000313" key="2">
    <source>
        <dbReference type="EMBL" id="OHA27412.1"/>
    </source>
</evidence>
<protein>
    <submittedName>
        <fullName evidence="2">Uncharacterized protein</fullName>
    </submittedName>
</protein>
<reference evidence="2 3" key="1">
    <citation type="journal article" date="2016" name="Nat. Commun.">
        <title>Thousands of microbial genomes shed light on interconnected biogeochemical processes in an aquifer system.</title>
        <authorList>
            <person name="Anantharaman K."/>
            <person name="Brown C.T."/>
            <person name="Hug L.A."/>
            <person name="Sharon I."/>
            <person name="Castelle C.J."/>
            <person name="Probst A.J."/>
            <person name="Thomas B.C."/>
            <person name="Singh A."/>
            <person name="Wilkins M.J."/>
            <person name="Karaoz U."/>
            <person name="Brodie E.L."/>
            <person name="Williams K.H."/>
            <person name="Hubbard S.S."/>
            <person name="Banfield J.F."/>
        </authorList>
    </citation>
    <scope>NUCLEOTIDE SEQUENCE [LARGE SCALE GENOMIC DNA]</scope>
</reference>
<proteinExistence type="predicted"/>
<comment type="caution">
    <text evidence="2">The sequence shown here is derived from an EMBL/GenBank/DDBJ whole genome shotgun (WGS) entry which is preliminary data.</text>
</comment>
<sequence>MKTVTPTPIQIDEEVIHVDPHLDEIEARREVHKYGGKHLSGNKNSRLRFSRDLPALGDDHFDNEKILPYGCGGGRFDEHNKGQDGGRLPDQCCTTLVAEYLGIRSSVIKPLIDEVLFCDQRSGVLDTQLASLVKVAHRSLPGSNQKVVNWASTALDAVDRQLTYKYESVASQSSLLQFLEALEKHDPTRYGSDPRARKSLETKLRRSMGRTDKLTDLANIVRCFYSTAVLEGADITEWVWFAFDRIFDDQILFWQAIDDCQSKDKIDPEALPRPVREYVEALVDNRGTMDLRMILLHSDNPHAASAARHEKGAGAEIVFIRKSTGHIAVFVNQNLRLTVSNVVRMLRFLELPKRGEDWQTDPRNRQSTVAFEWAELGKPGDFSNSNIHYFKAQDGESVLNGSATRPGILPSEVCSEALLEIARTGFHPRSIGRWMAEHGIQRSERRPENDGNGQIKPVNPSVSKEVETALDKAVAQ</sequence>
<dbReference type="AlphaFoldDB" id="A0A1G2MWE5"/>
<name>A0A1G2MWE5_9BACT</name>
<accession>A0A1G2MWE5</accession>
<evidence type="ECO:0000313" key="3">
    <source>
        <dbReference type="Proteomes" id="UP000177943"/>
    </source>
</evidence>
<evidence type="ECO:0000256" key="1">
    <source>
        <dbReference type="SAM" id="MobiDB-lite"/>
    </source>
</evidence>
<dbReference type="Proteomes" id="UP000177943">
    <property type="component" value="Unassembled WGS sequence"/>
</dbReference>